<evidence type="ECO:0000313" key="2">
    <source>
        <dbReference type="EMBL" id="CAE0385490.1"/>
    </source>
</evidence>
<dbReference type="InterPro" id="IPR037191">
    <property type="entry name" value="VPS9_dom_sf"/>
</dbReference>
<proteinExistence type="predicted"/>
<sequence>MKKVRLLEKVNNMIQQHIQNFWEGIPIDPSHLTITHDTKIPLYIFMIIKSKIVNLAANIKFINEFTTSYVHGSYLGNNLALYESAMTIVADKEKDTIYNVIDQNEIYRQATARFGSFATSVFNEDLDPFFEFEDRNSFLYERMRE</sequence>
<evidence type="ECO:0000259" key="1">
    <source>
        <dbReference type="PROSITE" id="PS51205"/>
    </source>
</evidence>
<dbReference type="EMBL" id="HBIK01022492">
    <property type="protein sequence ID" value="CAE0385490.1"/>
    <property type="molecule type" value="Transcribed_RNA"/>
</dbReference>
<dbReference type="InterPro" id="IPR003123">
    <property type="entry name" value="VPS9"/>
</dbReference>
<reference evidence="2" key="1">
    <citation type="submission" date="2021-01" db="EMBL/GenBank/DDBJ databases">
        <authorList>
            <person name="Corre E."/>
            <person name="Pelletier E."/>
            <person name="Niang G."/>
            <person name="Scheremetjew M."/>
            <person name="Finn R."/>
            <person name="Kale V."/>
            <person name="Holt S."/>
            <person name="Cochrane G."/>
            <person name="Meng A."/>
            <person name="Brown T."/>
            <person name="Cohen L."/>
        </authorList>
    </citation>
    <scope>NUCLEOTIDE SEQUENCE</scope>
    <source>
        <strain evidence="2">CT5</strain>
    </source>
</reference>
<dbReference type="AlphaFoldDB" id="A0A7S3NTJ7"/>
<dbReference type="PROSITE" id="PS51205">
    <property type="entry name" value="VPS9"/>
    <property type="match status" value="1"/>
</dbReference>
<organism evidence="2">
    <name type="scientific">Euplotes crassus</name>
    <dbReference type="NCBI Taxonomy" id="5936"/>
    <lineage>
        <taxon>Eukaryota</taxon>
        <taxon>Sar</taxon>
        <taxon>Alveolata</taxon>
        <taxon>Ciliophora</taxon>
        <taxon>Intramacronucleata</taxon>
        <taxon>Spirotrichea</taxon>
        <taxon>Hypotrichia</taxon>
        <taxon>Euplotida</taxon>
        <taxon>Euplotidae</taxon>
        <taxon>Moneuplotes</taxon>
    </lineage>
</organism>
<accession>A0A7S3NTJ7</accession>
<feature type="domain" description="VPS9" evidence="1">
    <location>
        <begin position="1"/>
        <end position="98"/>
    </location>
</feature>
<dbReference type="Gene3D" id="1.20.1050.80">
    <property type="entry name" value="VPS9 domain"/>
    <property type="match status" value="1"/>
</dbReference>
<gene>
    <name evidence="2" type="ORF">ECRA1380_LOCUS10454</name>
</gene>
<protein>
    <recommendedName>
        <fullName evidence="1">VPS9 domain-containing protein</fullName>
    </recommendedName>
</protein>
<name>A0A7S3NTJ7_EUPCR</name>
<dbReference type="SUPFAM" id="SSF109993">
    <property type="entry name" value="VPS9 domain"/>
    <property type="match status" value="1"/>
</dbReference>
<dbReference type="Pfam" id="PF02204">
    <property type="entry name" value="VPS9"/>
    <property type="match status" value="1"/>
</dbReference>